<evidence type="ECO:0000313" key="3">
    <source>
        <dbReference type="Proteomes" id="UP000244168"/>
    </source>
</evidence>
<feature type="signal peptide" evidence="1">
    <location>
        <begin position="1"/>
        <end position="21"/>
    </location>
</feature>
<dbReference type="RefSeq" id="WP_107826511.1">
    <property type="nucleotide sequence ID" value="NZ_CP160205.1"/>
</dbReference>
<sequence length="142" mass="16549">MLKAALGITAMLLLIFQTVHSQSHQLSDDELNNSTFVKMAFADTARNCESMDEWFKKDVKKGTIFLFLQGGIVPAIYLSDKKFEDKYNVHFEDFGCSAPDYQCITRYNIHAFQYLTNLYGKKWMKEIRKDVIGFSTWQKHNE</sequence>
<evidence type="ECO:0000313" key="2">
    <source>
        <dbReference type="EMBL" id="PTR01089.1"/>
    </source>
</evidence>
<name>A0A2T5JF95_9SPHI</name>
<dbReference type="EMBL" id="QAOQ01000001">
    <property type="protein sequence ID" value="PTR01089.1"/>
    <property type="molecule type" value="Genomic_DNA"/>
</dbReference>
<organism evidence="2 3">
    <name type="scientific">Mucilaginibacter yixingensis</name>
    <dbReference type="NCBI Taxonomy" id="1295612"/>
    <lineage>
        <taxon>Bacteria</taxon>
        <taxon>Pseudomonadati</taxon>
        <taxon>Bacteroidota</taxon>
        <taxon>Sphingobacteriia</taxon>
        <taxon>Sphingobacteriales</taxon>
        <taxon>Sphingobacteriaceae</taxon>
        <taxon>Mucilaginibacter</taxon>
    </lineage>
</organism>
<dbReference type="Proteomes" id="UP000244168">
    <property type="component" value="Unassembled WGS sequence"/>
</dbReference>
<comment type="caution">
    <text evidence="2">The sequence shown here is derived from an EMBL/GenBank/DDBJ whole genome shotgun (WGS) entry which is preliminary data.</text>
</comment>
<feature type="chain" id="PRO_5015525185" evidence="1">
    <location>
        <begin position="22"/>
        <end position="142"/>
    </location>
</feature>
<dbReference type="AlphaFoldDB" id="A0A2T5JF95"/>
<accession>A0A2T5JF95</accession>
<evidence type="ECO:0000256" key="1">
    <source>
        <dbReference type="SAM" id="SignalP"/>
    </source>
</evidence>
<reference evidence="2 3" key="1">
    <citation type="submission" date="2018-04" db="EMBL/GenBank/DDBJ databases">
        <title>Genomic Encyclopedia of Archaeal and Bacterial Type Strains, Phase II (KMG-II): from individual species to whole genera.</title>
        <authorList>
            <person name="Goeker M."/>
        </authorList>
    </citation>
    <scope>NUCLEOTIDE SEQUENCE [LARGE SCALE GENOMIC DNA]</scope>
    <source>
        <strain evidence="2 3">DSM 26809</strain>
    </source>
</reference>
<gene>
    <name evidence="2" type="ORF">C8P68_101320</name>
</gene>
<keyword evidence="1" id="KW-0732">Signal</keyword>
<keyword evidence="3" id="KW-1185">Reference proteome</keyword>
<protein>
    <submittedName>
        <fullName evidence="2">Uncharacterized protein</fullName>
    </submittedName>
</protein>
<dbReference type="OrthoDB" id="886739at2"/>
<proteinExistence type="predicted"/>